<organism evidence="1 2">
    <name type="scientific">Actinopolyspora mortivallis</name>
    <dbReference type="NCBI Taxonomy" id="33906"/>
    <lineage>
        <taxon>Bacteria</taxon>
        <taxon>Bacillati</taxon>
        <taxon>Actinomycetota</taxon>
        <taxon>Actinomycetes</taxon>
        <taxon>Actinopolysporales</taxon>
        <taxon>Actinopolysporaceae</taxon>
        <taxon>Actinopolyspora</taxon>
    </lineage>
</organism>
<proteinExistence type="predicted"/>
<dbReference type="STRING" id="1050202.GCA_000384035_00219"/>
<dbReference type="RefSeq" id="WP_106115055.1">
    <property type="nucleotide sequence ID" value="NZ_PVSR01000045.1"/>
</dbReference>
<comment type="caution">
    <text evidence="1">The sequence shown here is derived from an EMBL/GenBank/DDBJ whole genome shotgun (WGS) entry which is preliminary data.</text>
</comment>
<dbReference type="Proteomes" id="UP000239352">
    <property type="component" value="Unassembled WGS sequence"/>
</dbReference>
<reference evidence="1 2" key="1">
    <citation type="submission" date="2018-03" db="EMBL/GenBank/DDBJ databases">
        <title>Actinopolyspora mortivallis from Sahara, screening for active biomolecules.</title>
        <authorList>
            <person name="Selama O."/>
            <person name="Wellington E.M.H."/>
            <person name="Hacene H."/>
        </authorList>
    </citation>
    <scope>NUCLEOTIDE SEQUENCE [LARGE SCALE GENOMIC DNA]</scope>
    <source>
        <strain evidence="1 2">M5A</strain>
    </source>
</reference>
<sequence length="102" mass="10897">MRVELLCSPDCPNRQPARERLDEALAALGVAEAVVETRSVATHEDAEALRFPGSPTFRVDGHDPFPVEGATGGLSCRIYHTPDGPAGVPTVAQLVRALERAH</sequence>
<gene>
    <name evidence="1" type="ORF">CEP50_17660</name>
</gene>
<protein>
    <submittedName>
        <fullName evidence="1">Thioredoxin family protein</fullName>
    </submittedName>
</protein>
<accession>A0A2T0GSE8</accession>
<dbReference type="EMBL" id="PVSR01000045">
    <property type="protein sequence ID" value="PRW62021.1"/>
    <property type="molecule type" value="Genomic_DNA"/>
</dbReference>
<dbReference type="InParanoid" id="A0A2T0GSE8"/>
<keyword evidence="2" id="KW-1185">Reference proteome</keyword>
<evidence type="ECO:0000313" key="1">
    <source>
        <dbReference type="EMBL" id="PRW62021.1"/>
    </source>
</evidence>
<evidence type="ECO:0000313" key="2">
    <source>
        <dbReference type="Proteomes" id="UP000239352"/>
    </source>
</evidence>
<name>A0A2T0GSE8_ACTMO</name>
<dbReference type="AlphaFoldDB" id="A0A2T0GSE8"/>